<dbReference type="PROSITE" id="PS00383">
    <property type="entry name" value="TYR_PHOSPHATASE_1"/>
    <property type="match status" value="1"/>
</dbReference>
<feature type="region of interest" description="Disordered" evidence="8">
    <location>
        <begin position="850"/>
        <end position="874"/>
    </location>
</feature>
<dbReference type="GO" id="GO:0004726">
    <property type="term" value="F:non-membrane spanning protein tyrosine phosphatase activity"/>
    <property type="evidence" value="ECO:0007669"/>
    <property type="project" value="InterPro"/>
</dbReference>
<evidence type="ECO:0000256" key="4">
    <source>
        <dbReference type="ARBA" id="ARBA00022553"/>
    </source>
</evidence>
<keyword evidence="3" id="KW-0963">Cytoplasm</keyword>
<feature type="compositionally biased region" description="Basic and acidic residues" evidence="8">
    <location>
        <begin position="405"/>
        <end position="414"/>
    </location>
</feature>
<dbReference type="InterPro" id="IPR003595">
    <property type="entry name" value="Tyr_Pase_cat"/>
</dbReference>
<dbReference type="EC" id="3.1.3.48" evidence="2"/>
<dbReference type="GeneTree" id="ENSGT00940000167346"/>
<keyword evidence="12" id="KW-1185">Reference proteome</keyword>
<feature type="compositionally biased region" description="Basic and acidic residues" evidence="8">
    <location>
        <begin position="614"/>
        <end position="624"/>
    </location>
</feature>
<feature type="compositionally biased region" description="Polar residues" evidence="8">
    <location>
        <begin position="552"/>
        <end position="584"/>
    </location>
</feature>
<dbReference type="InterPro" id="IPR047170">
    <property type="entry name" value="PTN12/18/22"/>
</dbReference>
<dbReference type="GO" id="GO:0050868">
    <property type="term" value="P:negative regulation of T cell activation"/>
    <property type="evidence" value="ECO:0007669"/>
    <property type="project" value="TreeGrafter"/>
</dbReference>
<dbReference type="GO" id="GO:0005737">
    <property type="term" value="C:cytoplasm"/>
    <property type="evidence" value="ECO:0007669"/>
    <property type="project" value="UniProtKB-SubCell"/>
</dbReference>
<dbReference type="SUPFAM" id="SSF52799">
    <property type="entry name" value="(Phosphotyrosine protein) phosphatases II"/>
    <property type="match status" value="1"/>
</dbReference>
<dbReference type="InterPro" id="IPR000242">
    <property type="entry name" value="PTP_cat"/>
</dbReference>
<dbReference type="PANTHER" id="PTHR45983">
    <property type="entry name" value="TYROSINE PHOSPHATSE N18, PUTATIVE-RELATED"/>
    <property type="match status" value="1"/>
</dbReference>
<evidence type="ECO:0000259" key="9">
    <source>
        <dbReference type="PROSITE" id="PS50055"/>
    </source>
</evidence>
<evidence type="ECO:0000313" key="11">
    <source>
        <dbReference type="Ensembl" id="ENSOTSP00005021828.2"/>
    </source>
</evidence>
<evidence type="ECO:0000256" key="5">
    <source>
        <dbReference type="ARBA" id="ARBA00022801"/>
    </source>
</evidence>
<feature type="domain" description="Tyrosine specific protein phosphatases" evidence="10">
    <location>
        <begin position="219"/>
        <end position="293"/>
    </location>
</feature>
<accession>A0A8C8D606</accession>
<dbReference type="GO" id="GO:0050852">
    <property type="term" value="P:T cell receptor signaling pathway"/>
    <property type="evidence" value="ECO:0007669"/>
    <property type="project" value="TreeGrafter"/>
</dbReference>
<evidence type="ECO:0000313" key="12">
    <source>
        <dbReference type="Proteomes" id="UP000694402"/>
    </source>
</evidence>
<dbReference type="SMART" id="SM00194">
    <property type="entry name" value="PTPc"/>
    <property type="match status" value="1"/>
</dbReference>
<keyword evidence="5" id="KW-0378">Hydrolase</keyword>
<feature type="compositionally biased region" description="Basic and acidic residues" evidence="8">
    <location>
        <begin position="774"/>
        <end position="783"/>
    </location>
</feature>
<comment type="subcellular location">
    <subcellularLocation>
        <location evidence="1">Cytoplasm</location>
    </subcellularLocation>
</comment>
<gene>
    <name evidence="11" type="primary">PTPN22</name>
</gene>
<evidence type="ECO:0000256" key="7">
    <source>
        <dbReference type="ARBA" id="ARBA00034734"/>
    </source>
</evidence>
<keyword evidence="4" id="KW-0597">Phosphoprotein</keyword>
<proteinExistence type="inferred from homology"/>
<dbReference type="PROSITE" id="PS50056">
    <property type="entry name" value="TYR_PHOSPHATASE_2"/>
    <property type="match status" value="1"/>
</dbReference>
<feature type="region of interest" description="Disordered" evidence="8">
    <location>
        <begin position="991"/>
        <end position="1044"/>
    </location>
</feature>
<dbReference type="AlphaFoldDB" id="A0A8C8D606"/>
<dbReference type="Proteomes" id="UP000694402">
    <property type="component" value="Unassembled WGS sequence"/>
</dbReference>
<feature type="compositionally biased region" description="Polar residues" evidence="8">
    <location>
        <begin position="901"/>
        <end position="910"/>
    </location>
</feature>
<feature type="compositionally biased region" description="Basic and acidic residues" evidence="8">
    <location>
        <begin position="636"/>
        <end position="730"/>
    </location>
</feature>
<dbReference type="Gene3D" id="3.90.190.10">
    <property type="entry name" value="Protein tyrosine phosphatase superfamily"/>
    <property type="match status" value="1"/>
</dbReference>
<dbReference type="InterPro" id="IPR000387">
    <property type="entry name" value="Tyr_Pase_dom"/>
</dbReference>
<sequence>MPSPNRPAMEQQAWILRGFLAQVESKEAEVEEAESGFTGEFLRLKRQSTKYRTDKTYPTKIADKQENVKKNRYKDIVPFDHSRVKLSLTTSKNDNDYINASFIKGVSGARAYIATQGPLPHTVLDFWRMLWEYDTEVIVMVCREFEMGRKKCERYWPKKQEEPFVCDPFTIYCDSEESKGDYVSRNLRVTYRNWSRTLRQLHYINWPDHGVPDTIPPILELLQEMRAYQAHEDVPICIHCSAGCGRTGALCAIDYTWNLVKTQLLTEEFNIYDLVKDMRTQRPSVVQTKEQYELLYRTIKFLFEKYLQSMAPVPPSCTEEVPAAPSPPTASDSELSDLSEESEAEQEPEPKMEPQTEHRHTESEAPGGISNHGIPVAFFAPEMHVDPLCDAANCSPSAILNALRARDSQREQKRPYSLQTQTVNQKPQPRKKQPNNMAVNQRPPYPLPTQPNYQRPYFLHTQPANLPTSQDLRQEPSPSIPIIYPQEFSQIAMEQEKLEMDRDITPLEIPVLPVDLFSNSLCLTMEDPYFGPDSPLAAQDPKGSDDEEEQAPLSQWTENPCFNGPSLTLNSQRMELPALTTTNAAPGAVSSDEDSPPPLPERTAESYVLAAGAERSDNISKPKMLEIILPSNAEAEALRGGDGERRNGEWRNGEQRNGERRNGEWRNGERRNGESGGRNGERRNGERRNGERRNGERRNGERRNGERNGERRNGEQRNGEPRNGEQRNGEPRNGSPLSPIPPLPERTPESFVLANDAGRSTPVFPPLSVPVEKMVQDRPKDSRIGTSSEWCGHLGDTPALVEKRSWTRSRSLKVKMTTLSVSPQVTVSPPVTVPPLVVFSVPAPCTSINLPPPPPHPLVPTLSPPERLTPPLPERTPESFMVVVQDGEHISSSPPPSQSSLAFDQNSDPCLQSLSSQTTTTQQRIGTSSEWSGNSQPKRFLDGIMNRSKSVRAKSSRQEHLATVHLVAPAVATAGSAEMVHQQLVVNSISTSSGTADNKPDKDSGKGMSRTKSLKFFKYRQKPKTAPPPPATAHSGSPPPYGASASSSVFKFGFGSRFVKPKGPRTHPETWF</sequence>
<dbReference type="Ensembl" id="ENSOTST00005023677.2">
    <property type="protein sequence ID" value="ENSOTSP00005021828.2"/>
    <property type="gene ID" value="ENSOTSG00005010493.2"/>
</dbReference>
<evidence type="ECO:0000256" key="8">
    <source>
        <dbReference type="SAM" id="MobiDB-lite"/>
    </source>
</evidence>
<feature type="compositionally biased region" description="Low complexity" evidence="8">
    <location>
        <begin position="912"/>
        <end position="929"/>
    </location>
</feature>
<feature type="region of interest" description="Disordered" evidence="8">
    <location>
        <begin position="405"/>
        <end position="445"/>
    </location>
</feature>
<feature type="compositionally biased region" description="Basic and acidic residues" evidence="8">
    <location>
        <begin position="348"/>
        <end position="363"/>
    </location>
</feature>
<evidence type="ECO:0000256" key="2">
    <source>
        <dbReference type="ARBA" id="ARBA00013064"/>
    </source>
</evidence>
<dbReference type="SMART" id="SM00404">
    <property type="entry name" value="PTPc_motif"/>
    <property type="match status" value="1"/>
</dbReference>
<reference evidence="11" key="1">
    <citation type="submission" date="2025-08" db="UniProtKB">
        <authorList>
            <consortium name="Ensembl"/>
        </authorList>
    </citation>
    <scope>IDENTIFICATION</scope>
</reference>
<feature type="region of interest" description="Disordered" evidence="8">
    <location>
        <begin position="887"/>
        <end position="941"/>
    </location>
</feature>
<dbReference type="FunFam" id="3.90.190.10:FF:000045">
    <property type="entry name" value="Tyrosine-protein phosphatase non-receptor type 12"/>
    <property type="match status" value="1"/>
</dbReference>
<dbReference type="PANTHER" id="PTHR45983:SF1">
    <property type="entry name" value="TYROSINE-PROTEIN PHOSPHATASE NON-RECEPTOR TYPE 22"/>
    <property type="match status" value="1"/>
</dbReference>
<dbReference type="PRINTS" id="PR00700">
    <property type="entry name" value="PRTYPHPHTASE"/>
</dbReference>
<feature type="compositionally biased region" description="Acidic residues" evidence="8">
    <location>
        <begin position="334"/>
        <end position="347"/>
    </location>
</feature>
<dbReference type="Pfam" id="PF00102">
    <property type="entry name" value="Y_phosphatase"/>
    <property type="match status" value="1"/>
</dbReference>
<protein>
    <recommendedName>
        <fullName evidence="2">protein-tyrosine-phosphatase</fullName>
        <ecNumber evidence="2">3.1.3.48</ecNumber>
    </recommendedName>
</protein>
<feature type="domain" description="Tyrosine-protein phosphatase" evidence="9">
    <location>
        <begin position="37"/>
        <end position="302"/>
    </location>
</feature>
<feature type="region of interest" description="Disordered" evidence="8">
    <location>
        <begin position="314"/>
        <end position="373"/>
    </location>
</feature>
<evidence type="ECO:0000256" key="6">
    <source>
        <dbReference type="ARBA" id="ARBA00022912"/>
    </source>
</evidence>
<dbReference type="InterPro" id="IPR016130">
    <property type="entry name" value="Tyr_Pase_AS"/>
</dbReference>
<evidence type="ECO:0000256" key="3">
    <source>
        <dbReference type="ARBA" id="ARBA00022490"/>
    </source>
</evidence>
<evidence type="ECO:0000259" key="10">
    <source>
        <dbReference type="PROSITE" id="PS50056"/>
    </source>
</evidence>
<feature type="region of interest" description="Disordered" evidence="8">
    <location>
        <begin position="532"/>
        <end position="795"/>
    </location>
</feature>
<evidence type="ECO:0000256" key="1">
    <source>
        <dbReference type="ARBA" id="ARBA00004496"/>
    </source>
</evidence>
<dbReference type="PROSITE" id="PS50055">
    <property type="entry name" value="TYR_PHOSPHATASE_PTP"/>
    <property type="match status" value="1"/>
</dbReference>
<organism evidence="11 12">
    <name type="scientific">Oncorhynchus tshawytscha</name>
    <name type="common">Chinook salmon</name>
    <name type="synonym">Salmo tshawytscha</name>
    <dbReference type="NCBI Taxonomy" id="74940"/>
    <lineage>
        <taxon>Eukaryota</taxon>
        <taxon>Metazoa</taxon>
        <taxon>Chordata</taxon>
        <taxon>Craniata</taxon>
        <taxon>Vertebrata</taxon>
        <taxon>Euteleostomi</taxon>
        <taxon>Actinopterygii</taxon>
        <taxon>Neopterygii</taxon>
        <taxon>Teleostei</taxon>
        <taxon>Protacanthopterygii</taxon>
        <taxon>Salmoniformes</taxon>
        <taxon>Salmonidae</taxon>
        <taxon>Salmoninae</taxon>
        <taxon>Oncorhynchus</taxon>
    </lineage>
</organism>
<comment type="similarity">
    <text evidence="7">Belongs to the protein-tyrosine phosphatase family. Non-receptor class 4 subfamily.</text>
</comment>
<reference evidence="11" key="2">
    <citation type="submission" date="2025-09" db="UniProtKB">
        <authorList>
            <consortium name="Ensembl"/>
        </authorList>
    </citation>
    <scope>IDENTIFICATION</scope>
</reference>
<keyword evidence="6" id="KW-0904">Protein phosphatase</keyword>
<dbReference type="GO" id="GO:0005634">
    <property type="term" value="C:nucleus"/>
    <property type="evidence" value="ECO:0007669"/>
    <property type="project" value="TreeGrafter"/>
</dbReference>
<name>A0A8C8D606_ONCTS</name>
<feature type="compositionally biased region" description="Polar residues" evidence="8">
    <location>
        <begin position="417"/>
        <end position="427"/>
    </location>
</feature>
<feature type="compositionally biased region" description="Pro residues" evidence="8">
    <location>
        <begin position="1025"/>
        <end position="1041"/>
    </location>
</feature>
<dbReference type="InterPro" id="IPR029021">
    <property type="entry name" value="Prot-tyrosine_phosphatase-like"/>
</dbReference>
<feature type="compositionally biased region" description="Basic residues" evidence="8">
    <location>
        <begin position="1012"/>
        <end position="1023"/>
    </location>
</feature>